<evidence type="ECO:0000256" key="1">
    <source>
        <dbReference type="SAM" id="Phobius"/>
    </source>
</evidence>
<comment type="caution">
    <text evidence="2">The sequence shown here is derived from an EMBL/GenBank/DDBJ whole genome shotgun (WGS) entry which is preliminary data.</text>
</comment>
<keyword evidence="1" id="KW-0812">Transmembrane</keyword>
<feature type="transmembrane region" description="Helical" evidence="1">
    <location>
        <begin position="7"/>
        <end position="24"/>
    </location>
</feature>
<sequence>MLGKTHVISSLAVMHVGLLAYTAYENRSGDAQIMLHSPDATLELFGFQFGVPLSLAEYSLIVTVISLFILGLLRVGRGFMLAGHFGIVALCMATLMFGFDSNHPFKLALVLLAFTLGTVLPDIDSENSTIGKYITPISRAIPHRTITHTIWVVLLILGLAWYFESIYLLALALGYVVHITEDSFSQQGIRWFYPIPKIARKRWRFPFAYETGGLGETVVFFASIGIHVLCAGFVVWSNMGVVG</sequence>
<reference evidence="2 3" key="1">
    <citation type="submission" date="2017-07" db="EMBL/GenBank/DDBJ databases">
        <title>Isolation and whole genome analysis of endospore-forming bacteria from heroin.</title>
        <authorList>
            <person name="Kalinowski J."/>
            <person name="Ahrens B."/>
            <person name="Al-Dilaimi A."/>
            <person name="Winkler A."/>
            <person name="Wibberg D."/>
            <person name="Schleenbecker U."/>
            <person name="Ruckert C."/>
            <person name="Wolfel R."/>
            <person name="Grass G."/>
        </authorList>
    </citation>
    <scope>NUCLEOTIDE SEQUENCE [LARGE SCALE GENOMIC DNA]</scope>
    <source>
        <strain evidence="2 3">7539</strain>
    </source>
</reference>
<proteinExistence type="predicted"/>
<evidence type="ECO:0000313" key="2">
    <source>
        <dbReference type="EMBL" id="PAE87783.1"/>
    </source>
</evidence>
<gene>
    <name evidence="2" type="ORF">CHH72_16775</name>
</gene>
<dbReference type="PANTHER" id="PTHR35531:SF1">
    <property type="entry name" value="INNER MEMBRANE PROTEIN YBCI-RELATED"/>
    <property type="match status" value="1"/>
</dbReference>
<keyword evidence="1" id="KW-0472">Membrane</keyword>
<evidence type="ECO:0008006" key="4">
    <source>
        <dbReference type="Google" id="ProtNLM"/>
    </source>
</evidence>
<evidence type="ECO:0000313" key="3">
    <source>
        <dbReference type="Proteomes" id="UP000216207"/>
    </source>
</evidence>
<keyword evidence="1" id="KW-1133">Transmembrane helix</keyword>
<feature type="transmembrane region" description="Helical" evidence="1">
    <location>
        <begin position="79"/>
        <end position="99"/>
    </location>
</feature>
<dbReference type="InterPro" id="IPR007404">
    <property type="entry name" value="YdjM-like"/>
</dbReference>
<dbReference type="EMBL" id="NPCC01000029">
    <property type="protein sequence ID" value="PAE87783.1"/>
    <property type="molecule type" value="Genomic_DNA"/>
</dbReference>
<feature type="transmembrane region" description="Helical" evidence="1">
    <location>
        <begin position="218"/>
        <end position="236"/>
    </location>
</feature>
<organism evidence="2 3">
    <name type="scientific">Shouchella clausii</name>
    <name type="common">Alkalihalobacillus clausii</name>
    <dbReference type="NCBI Taxonomy" id="79880"/>
    <lineage>
        <taxon>Bacteria</taxon>
        <taxon>Bacillati</taxon>
        <taxon>Bacillota</taxon>
        <taxon>Bacilli</taxon>
        <taxon>Bacillales</taxon>
        <taxon>Bacillaceae</taxon>
        <taxon>Shouchella</taxon>
    </lineage>
</organism>
<feature type="transmembrane region" description="Helical" evidence="1">
    <location>
        <begin position="145"/>
        <end position="163"/>
    </location>
</feature>
<dbReference type="AlphaFoldDB" id="A0A268NW85"/>
<protein>
    <recommendedName>
        <fullName evidence="4">Metal-dependent hydrolase</fullName>
    </recommendedName>
</protein>
<name>A0A268NW85_SHOCL</name>
<dbReference type="Proteomes" id="UP000216207">
    <property type="component" value="Unassembled WGS sequence"/>
</dbReference>
<dbReference type="PANTHER" id="PTHR35531">
    <property type="entry name" value="INNER MEMBRANE PROTEIN YBCI-RELATED"/>
    <property type="match status" value="1"/>
</dbReference>
<accession>A0A268NW85</accession>
<dbReference type="RefSeq" id="WP_095327022.1">
    <property type="nucleotide sequence ID" value="NZ_NPCC01000029.1"/>
</dbReference>
<dbReference type="Pfam" id="PF04307">
    <property type="entry name" value="YdjM"/>
    <property type="match status" value="1"/>
</dbReference>
<feature type="transmembrane region" description="Helical" evidence="1">
    <location>
        <begin position="44"/>
        <end position="72"/>
    </location>
</feature>